<keyword evidence="1" id="KW-1133">Transmembrane helix</keyword>
<dbReference type="PANTHER" id="PTHR11161">
    <property type="entry name" value="O-ACYLTRANSFERASE"/>
    <property type="match status" value="1"/>
</dbReference>
<feature type="domain" description="Nose resistant-to-fluoxetine protein N-terminal" evidence="3">
    <location>
        <begin position="1"/>
        <end position="70"/>
    </location>
</feature>
<dbReference type="Proteomes" id="UP001148838">
    <property type="component" value="Unassembled WGS sequence"/>
</dbReference>
<name>A0ABQ8TC87_PERAM</name>
<evidence type="ECO:0000259" key="2">
    <source>
        <dbReference type="Pfam" id="PF01757"/>
    </source>
</evidence>
<gene>
    <name evidence="4" type="ORF">ANN_05085</name>
</gene>
<feature type="domain" description="Acyltransferase 3" evidence="2">
    <location>
        <begin position="135"/>
        <end position="323"/>
    </location>
</feature>
<accession>A0ABQ8TC87</accession>
<dbReference type="InterPro" id="IPR006621">
    <property type="entry name" value="Nose-resist-to-fluoxetine_N"/>
</dbReference>
<evidence type="ECO:0000256" key="1">
    <source>
        <dbReference type="SAM" id="Phobius"/>
    </source>
</evidence>
<keyword evidence="5" id="KW-1185">Reference proteome</keyword>
<evidence type="ECO:0000313" key="5">
    <source>
        <dbReference type="Proteomes" id="UP001148838"/>
    </source>
</evidence>
<sequence>MQGNVFEFGNFDECLDVDVHEDWGSFIGQHCVTMFKLNNPALESIVGSAGAIPLFWSICTPSSCTPQDLQYGLSKLSQNFIVDPVLCHTRTSSRPLETIDWITMYERRNKIFLIFSWRTNGKALFSTRVGKDALPALNGLRFLSMCFLVYGHTISTTMATPSVNMVPFMETARDWPQLYVGNLTFAVDTFFVMSGMLLCYLVLKGLDTGKPFNIPLFYFHRLLRLTPLLGIAILIHASIIDKFGSGPLWDYVYGSAEKKFCVDNWWSTLLHVQNYVNLEESCITPSWYLAVDTQLYIISPIFLLSLRKWPRFGLGLTIATTIGGMIASFVESYTRKDNPNFIRIGKCGACKKGPECEAEVIGGKEGRSDATRTGNMCPGVELTDERMCGLCLRVVSKMTPSQVRKRDDLVYVRELSETPEVGENLVTSNF</sequence>
<evidence type="ECO:0000313" key="4">
    <source>
        <dbReference type="EMBL" id="KAJ4443417.1"/>
    </source>
</evidence>
<dbReference type="InterPro" id="IPR002656">
    <property type="entry name" value="Acyl_transf_3_dom"/>
</dbReference>
<feature type="transmembrane region" description="Helical" evidence="1">
    <location>
        <begin position="222"/>
        <end position="240"/>
    </location>
</feature>
<dbReference type="Pfam" id="PF01757">
    <property type="entry name" value="Acyl_transf_3"/>
    <property type="match status" value="1"/>
</dbReference>
<evidence type="ECO:0000259" key="3">
    <source>
        <dbReference type="Pfam" id="PF20146"/>
    </source>
</evidence>
<dbReference type="PANTHER" id="PTHR11161:SF0">
    <property type="entry name" value="O-ACYLTRANSFERASE LIKE PROTEIN"/>
    <property type="match status" value="1"/>
</dbReference>
<comment type="caution">
    <text evidence="4">The sequence shown here is derived from an EMBL/GenBank/DDBJ whole genome shotgun (WGS) entry which is preliminary data.</text>
</comment>
<dbReference type="InterPro" id="IPR052728">
    <property type="entry name" value="O2_lipid_transport_reg"/>
</dbReference>
<reference evidence="4 5" key="1">
    <citation type="journal article" date="2022" name="Allergy">
        <title>Genome assembly and annotation of Periplaneta americana reveal a comprehensive cockroach allergen profile.</title>
        <authorList>
            <person name="Wang L."/>
            <person name="Xiong Q."/>
            <person name="Saelim N."/>
            <person name="Wang L."/>
            <person name="Nong W."/>
            <person name="Wan A.T."/>
            <person name="Shi M."/>
            <person name="Liu X."/>
            <person name="Cao Q."/>
            <person name="Hui J.H.L."/>
            <person name="Sookrung N."/>
            <person name="Leung T.F."/>
            <person name="Tungtrongchitr A."/>
            <person name="Tsui S.K.W."/>
        </authorList>
    </citation>
    <scope>NUCLEOTIDE SEQUENCE [LARGE SCALE GENOMIC DNA]</scope>
    <source>
        <strain evidence="4">PWHHKU_190912</strain>
    </source>
</reference>
<dbReference type="EMBL" id="JAJSOF020000013">
    <property type="protein sequence ID" value="KAJ4443417.1"/>
    <property type="molecule type" value="Genomic_DNA"/>
</dbReference>
<feature type="transmembrane region" description="Helical" evidence="1">
    <location>
        <begin position="140"/>
        <end position="159"/>
    </location>
</feature>
<dbReference type="Pfam" id="PF20146">
    <property type="entry name" value="NRF"/>
    <property type="match status" value="1"/>
</dbReference>
<keyword evidence="1" id="KW-0472">Membrane</keyword>
<feature type="transmembrane region" description="Helical" evidence="1">
    <location>
        <begin position="312"/>
        <end position="330"/>
    </location>
</feature>
<keyword evidence="1" id="KW-0812">Transmembrane</keyword>
<proteinExistence type="predicted"/>
<protein>
    <recommendedName>
        <fullName evidence="6">Nose resistant-to-fluoxetine protein N-terminal domain-containing protein</fullName>
    </recommendedName>
</protein>
<feature type="transmembrane region" description="Helical" evidence="1">
    <location>
        <begin position="179"/>
        <end position="202"/>
    </location>
</feature>
<feature type="transmembrane region" description="Helical" evidence="1">
    <location>
        <begin position="287"/>
        <end position="305"/>
    </location>
</feature>
<organism evidence="4 5">
    <name type="scientific">Periplaneta americana</name>
    <name type="common">American cockroach</name>
    <name type="synonym">Blatta americana</name>
    <dbReference type="NCBI Taxonomy" id="6978"/>
    <lineage>
        <taxon>Eukaryota</taxon>
        <taxon>Metazoa</taxon>
        <taxon>Ecdysozoa</taxon>
        <taxon>Arthropoda</taxon>
        <taxon>Hexapoda</taxon>
        <taxon>Insecta</taxon>
        <taxon>Pterygota</taxon>
        <taxon>Neoptera</taxon>
        <taxon>Polyneoptera</taxon>
        <taxon>Dictyoptera</taxon>
        <taxon>Blattodea</taxon>
        <taxon>Blattoidea</taxon>
        <taxon>Blattidae</taxon>
        <taxon>Blattinae</taxon>
        <taxon>Periplaneta</taxon>
    </lineage>
</organism>
<evidence type="ECO:0008006" key="6">
    <source>
        <dbReference type="Google" id="ProtNLM"/>
    </source>
</evidence>